<protein>
    <recommendedName>
        <fullName evidence="4">NAD(P)-binding domain-containing protein</fullName>
    </recommendedName>
</protein>
<dbReference type="InterPro" id="IPR036291">
    <property type="entry name" value="NAD(P)-bd_dom_sf"/>
</dbReference>
<accession>A0A2S9YAN7</accession>
<dbReference type="PANTHER" id="PTHR14097:SF8">
    <property type="entry name" value="NAD(P)-BINDING DOMAIN-CONTAINING PROTEIN"/>
    <property type="match status" value="1"/>
</dbReference>
<evidence type="ECO:0000313" key="3">
    <source>
        <dbReference type="Proteomes" id="UP000238823"/>
    </source>
</evidence>
<reference evidence="2 3" key="1">
    <citation type="submission" date="2018-03" db="EMBL/GenBank/DDBJ databases">
        <title>Draft Genome Sequences of the Obligatory Marine Myxobacteria Enhygromyxa salina SWB007.</title>
        <authorList>
            <person name="Poehlein A."/>
            <person name="Moghaddam J.A."/>
            <person name="Harms H."/>
            <person name="Alanjari M."/>
            <person name="Koenig G.M."/>
            <person name="Daniel R."/>
            <person name="Schaeberle T.F."/>
        </authorList>
    </citation>
    <scope>NUCLEOTIDE SEQUENCE [LARGE SCALE GENOMIC DNA]</scope>
    <source>
        <strain evidence="2 3">SWB007</strain>
    </source>
</reference>
<feature type="region of interest" description="Disordered" evidence="1">
    <location>
        <begin position="209"/>
        <end position="229"/>
    </location>
</feature>
<dbReference type="AlphaFoldDB" id="A0A2S9YAN7"/>
<dbReference type="Gene3D" id="3.40.50.720">
    <property type="entry name" value="NAD(P)-binding Rossmann-like Domain"/>
    <property type="match status" value="1"/>
</dbReference>
<proteinExistence type="predicted"/>
<evidence type="ECO:0000256" key="1">
    <source>
        <dbReference type="SAM" id="MobiDB-lite"/>
    </source>
</evidence>
<comment type="caution">
    <text evidence="2">The sequence shown here is derived from an EMBL/GenBank/DDBJ whole genome shotgun (WGS) entry which is preliminary data.</text>
</comment>
<evidence type="ECO:0000313" key="2">
    <source>
        <dbReference type="EMBL" id="PRQ02076.1"/>
    </source>
</evidence>
<organism evidence="2 3">
    <name type="scientific">Enhygromyxa salina</name>
    <dbReference type="NCBI Taxonomy" id="215803"/>
    <lineage>
        <taxon>Bacteria</taxon>
        <taxon>Pseudomonadati</taxon>
        <taxon>Myxococcota</taxon>
        <taxon>Polyangia</taxon>
        <taxon>Nannocystales</taxon>
        <taxon>Nannocystaceae</taxon>
        <taxon>Enhygromyxa</taxon>
    </lineage>
</organism>
<dbReference type="Proteomes" id="UP000238823">
    <property type="component" value="Unassembled WGS sequence"/>
</dbReference>
<gene>
    <name evidence="2" type="ORF">ENSA7_55830</name>
</gene>
<dbReference type="SUPFAM" id="SSF51735">
    <property type="entry name" value="NAD(P)-binding Rossmann-fold domains"/>
    <property type="match status" value="1"/>
</dbReference>
<dbReference type="EMBL" id="PVNL01000113">
    <property type="protein sequence ID" value="PRQ02076.1"/>
    <property type="molecule type" value="Genomic_DNA"/>
</dbReference>
<dbReference type="OrthoDB" id="9798632at2"/>
<name>A0A2S9YAN7_9BACT</name>
<evidence type="ECO:0008006" key="4">
    <source>
        <dbReference type="Google" id="ProtNLM"/>
    </source>
</evidence>
<sequence>MNGSELKVVVFGGTGSAGQGIVRACLDAPEVREIVAPTRRPLGLGEDAKLSEVVVSDFGDPEVLARELGAHVEGVDACMFALGVSQSQVPEEDRYRVIMHDYPIAAAVLLKRVAPEHTFHFITGAGTKAGSRMMWSRVKAQTEADLGELGLRGLICYRPGYIHPERLRPEPRTGERLMRALHPLLRWSKGMSITAREVGQAMLQAQAEGRREGVLENPAMRELASQRRR</sequence>
<dbReference type="PANTHER" id="PTHR14097">
    <property type="entry name" value="OXIDOREDUCTASE HTATIP2"/>
    <property type="match status" value="1"/>
</dbReference>
<dbReference type="RefSeq" id="WP_106092465.1">
    <property type="nucleotide sequence ID" value="NZ_PVNL01000113.1"/>
</dbReference>